<sequence length="454" mass="48324">MLPLVLRRLPARLAAFGRDARASILPMVGVLVALMVVIGGAGLDYGRAIMLRASISHALDAAVLAVARQLSVSIMTDSELDKAIKDAFAANMASAGLSGATLGDLTYVLDPDAGTISATATALVPTYFIHVGGLGPENVAIAASADATYSRFDVELAMVVDVTGSMRNSMASLRTAAQSVVDILIPDGTKKSASKVRIALVPYSQGVNLGEYAPKVSNGDAGTQNCVTERMGNEKYTDATYNYNGTSSEFFGGGSNSCASTPQMEPLTSKRNTLTSAISKLKDNGRTAGQTGIAWGWYALSPKWSNLWPNDSVPGSYTDSDILKFALIMTDGDFNEYYDKATAQSNCKWQFNWSTFKWEQVCDSSYVWTAYSEAAGYSNVSSTRAKTLCAAIKQTGIQVYSIYFGSNANSAGAKVMKDCASSTKETFFMATSDSELIAAFAKIANKIQNIYLSK</sequence>
<dbReference type="RefSeq" id="WP_013650851.1">
    <property type="nucleotide sequence ID" value="NC_015259.1"/>
</dbReference>
<dbReference type="EMBL" id="CP002568">
    <property type="protein sequence ID" value="ADZ68527.1"/>
    <property type="molecule type" value="Genomic_DNA"/>
</dbReference>
<dbReference type="PROSITE" id="PS50234">
    <property type="entry name" value="VWFA"/>
    <property type="match status" value="1"/>
</dbReference>
<accession>F2IZA4</accession>
<evidence type="ECO:0000313" key="4">
    <source>
        <dbReference type="Proteomes" id="UP000008130"/>
    </source>
</evidence>
<dbReference type="OrthoDB" id="7522752at2"/>
<dbReference type="AlphaFoldDB" id="F2IZA4"/>
<dbReference type="eggNOG" id="COG4961">
    <property type="taxonomic scope" value="Bacteria"/>
</dbReference>
<evidence type="ECO:0000256" key="1">
    <source>
        <dbReference type="SAM" id="Phobius"/>
    </source>
</evidence>
<dbReference type="Gene3D" id="3.40.50.410">
    <property type="entry name" value="von Willebrand factor, type A domain"/>
    <property type="match status" value="1"/>
</dbReference>
<feature type="domain" description="VWFA" evidence="2">
    <location>
        <begin position="155"/>
        <end position="447"/>
    </location>
</feature>
<evidence type="ECO:0000313" key="3">
    <source>
        <dbReference type="EMBL" id="ADZ68527.1"/>
    </source>
</evidence>
<organism evidence="3 4">
    <name type="scientific">Polymorphum gilvum (strain LMG 25793 / CGMCC 1.9160 / SL003B-26A1)</name>
    <dbReference type="NCBI Taxonomy" id="991905"/>
    <lineage>
        <taxon>Bacteria</taxon>
        <taxon>Pseudomonadati</taxon>
        <taxon>Pseudomonadota</taxon>
        <taxon>Alphaproteobacteria</taxon>
        <taxon>Rhodobacterales</taxon>
        <taxon>Paracoccaceae</taxon>
        <taxon>Polymorphum</taxon>
    </lineage>
</organism>
<dbReference type="PATRIC" id="fig|991905.3.peg.91"/>
<name>F2IZA4_POLGS</name>
<dbReference type="SUPFAM" id="SSF53300">
    <property type="entry name" value="vWA-like"/>
    <property type="match status" value="1"/>
</dbReference>
<gene>
    <name evidence="3" type="ordered locus">SL003B_0088</name>
</gene>
<reference evidence="3 4" key="1">
    <citation type="journal article" date="2011" name="J. Bacteriol.">
        <title>Complete genome sequence of Polymorphum gilvum SL003B-26A1T, a crude oil-degrading bacterium from oil-polluted saline soil.</title>
        <authorList>
            <person name="Li S.G."/>
            <person name="Tang Y.Q."/>
            <person name="Nie Y."/>
            <person name="Cai M."/>
            <person name="Wu X.L."/>
        </authorList>
    </citation>
    <scope>NUCLEOTIDE SEQUENCE [LARGE SCALE GENOMIC DNA]</scope>
    <source>
        <strain evidence="4">LMG 25793 / CGMCC 1.9160 / SL003B-26A1</strain>
    </source>
</reference>
<dbReference type="InterPro" id="IPR002035">
    <property type="entry name" value="VWF_A"/>
</dbReference>
<proteinExistence type="predicted"/>
<keyword evidence="1" id="KW-0472">Membrane</keyword>
<dbReference type="InterPro" id="IPR036465">
    <property type="entry name" value="vWFA_dom_sf"/>
</dbReference>
<dbReference type="KEGG" id="pgv:SL003B_0088"/>
<dbReference type="InterPro" id="IPR028087">
    <property type="entry name" value="Tad_N"/>
</dbReference>
<dbReference type="Pfam" id="PF13400">
    <property type="entry name" value="Tad"/>
    <property type="match status" value="1"/>
</dbReference>
<dbReference type="Proteomes" id="UP000008130">
    <property type="component" value="Chromosome"/>
</dbReference>
<dbReference type="HOGENOM" id="CLU_026005_2_0_5"/>
<keyword evidence="1" id="KW-0812">Transmembrane</keyword>
<evidence type="ECO:0000259" key="2">
    <source>
        <dbReference type="PROSITE" id="PS50234"/>
    </source>
</evidence>
<feature type="transmembrane region" description="Helical" evidence="1">
    <location>
        <begin position="20"/>
        <end position="43"/>
    </location>
</feature>
<keyword evidence="1" id="KW-1133">Transmembrane helix</keyword>
<protein>
    <recommendedName>
        <fullName evidence="2">VWFA domain-containing protein</fullName>
    </recommendedName>
</protein>
<dbReference type="STRING" id="991905.SL003B_0088"/>
<keyword evidence="4" id="KW-1185">Reference proteome</keyword>